<dbReference type="Gene3D" id="2.30.42.10">
    <property type="match status" value="2"/>
</dbReference>
<protein>
    <recommendedName>
        <fullName evidence="5">Probable periplasmic serine endoprotease DegP-like</fullName>
        <ecNumber evidence="4">3.4.21.107</ecNumber>
    </recommendedName>
    <alternativeName>
        <fullName evidence="13">Protease Do</fullName>
    </alternativeName>
</protein>
<dbReference type="InterPro" id="IPR001940">
    <property type="entry name" value="Peptidase_S1C"/>
</dbReference>
<evidence type="ECO:0000259" key="16">
    <source>
        <dbReference type="PROSITE" id="PS50106"/>
    </source>
</evidence>
<dbReference type="EC" id="3.4.21.107" evidence="4"/>
<accession>A0ABP8HFX0</accession>
<evidence type="ECO:0000256" key="5">
    <source>
        <dbReference type="ARBA" id="ARBA00013958"/>
    </source>
</evidence>
<evidence type="ECO:0000256" key="2">
    <source>
        <dbReference type="ARBA" id="ARBA00004418"/>
    </source>
</evidence>
<dbReference type="Pfam" id="PF13180">
    <property type="entry name" value="PDZ_2"/>
    <property type="match status" value="1"/>
</dbReference>
<dbReference type="SMART" id="SM00228">
    <property type="entry name" value="PDZ"/>
    <property type="match status" value="2"/>
</dbReference>
<name>A0ABP8HFX0_9BURK</name>
<dbReference type="Pfam" id="PF17820">
    <property type="entry name" value="PDZ_6"/>
    <property type="match status" value="1"/>
</dbReference>
<dbReference type="Proteomes" id="UP001501671">
    <property type="component" value="Unassembled WGS sequence"/>
</dbReference>
<keyword evidence="18" id="KW-1185">Reference proteome</keyword>
<evidence type="ECO:0000256" key="14">
    <source>
        <dbReference type="SAM" id="MobiDB-lite"/>
    </source>
</evidence>
<sequence>MPRLSQPSLAATARNCFLALFAALALQAGSLPGAQAQTPGAQAQTRVLPDFTDIVEKADPAVVNIRTTAKAPSRGPAAGGQDPYELFRWFFGPDFVPPGQGRGRPAPNTPKSPNAPDSGDDEQEVPRGVGSGFFISADGYILTNHHVVKGADDIYVTLTDRREFKAKVIGSDERTDVALIKIEASNMVPLKIGDPNQLRKGEWVLAIGSPFGLESTVTAGVVSAKGRDTGDYLPFIQSDVAVNPGNSGGPLLNMRGEVVGINSQIISRSGGFMGISLSIPIDDAMRVVEQLRTSGRVIRGRIGVQIGEVTKEVADAIGLGRTTGASVGMVEAGSPAEKAGIEAGDVILKFGDKTIDRASDLPRAVGDTKPGTKTTIQVWRRGATRNLDITVAELQSDSAATGKPGDEGSQTQKTNALGVTVTDLPADQRRELRVRGGVVVETAEGPAARAGIRKGDILLALNNSEITSATQFNALVAKLDRSRPCVVLVRRDDLTQWVPLRPVK</sequence>
<keyword evidence="11" id="KW-0720">Serine protease</keyword>
<comment type="catalytic activity">
    <reaction evidence="1">
        <text>Acts on substrates that are at least partially unfolded. The cleavage site P1 residue is normally between a pair of hydrophobic residues, such as Val-|-Val.</text>
        <dbReference type="EC" id="3.4.21.107"/>
    </reaction>
</comment>
<evidence type="ECO:0000256" key="7">
    <source>
        <dbReference type="ARBA" id="ARBA00022729"/>
    </source>
</evidence>
<dbReference type="CDD" id="cd10839">
    <property type="entry name" value="cpPDZ1_DegP-like"/>
    <property type="match status" value="1"/>
</dbReference>
<feature type="signal peptide" evidence="15">
    <location>
        <begin position="1"/>
        <end position="36"/>
    </location>
</feature>
<keyword evidence="12" id="KW-0346">Stress response</keyword>
<dbReference type="SUPFAM" id="SSF50156">
    <property type="entry name" value="PDZ domain-like"/>
    <property type="match status" value="2"/>
</dbReference>
<feature type="region of interest" description="Disordered" evidence="14">
    <location>
        <begin position="98"/>
        <end position="128"/>
    </location>
</feature>
<evidence type="ECO:0000313" key="17">
    <source>
        <dbReference type="EMBL" id="GAA4338583.1"/>
    </source>
</evidence>
<organism evidence="17 18">
    <name type="scientific">Pigmentiphaga soli</name>
    <dbReference type="NCBI Taxonomy" id="1007095"/>
    <lineage>
        <taxon>Bacteria</taxon>
        <taxon>Pseudomonadati</taxon>
        <taxon>Pseudomonadota</taxon>
        <taxon>Betaproteobacteria</taxon>
        <taxon>Burkholderiales</taxon>
        <taxon>Alcaligenaceae</taxon>
        <taxon>Pigmentiphaga</taxon>
    </lineage>
</organism>
<evidence type="ECO:0000256" key="6">
    <source>
        <dbReference type="ARBA" id="ARBA00022670"/>
    </source>
</evidence>
<proteinExistence type="inferred from homology"/>
<comment type="similarity">
    <text evidence="3">Belongs to the peptidase S1C family.</text>
</comment>
<dbReference type="InterPro" id="IPR001478">
    <property type="entry name" value="PDZ"/>
</dbReference>
<evidence type="ECO:0000256" key="11">
    <source>
        <dbReference type="ARBA" id="ARBA00022825"/>
    </source>
</evidence>
<gene>
    <name evidence="17" type="ORF">GCM10023144_35810</name>
</gene>
<dbReference type="SUPFAM" id="SSF50494">
    <property type="entry name" value="Trypsin-like serine proteases"/>
    <property type="match status" value="1"/>
</dbReference>
<evidence type="ECO:0000313" key="18">
    <source>
        <dbReference type="Proteomes" id="UP001501671"/>
    </source>
</evidence>
<dbReference type="NCBIfam" id="TIGR02037">
    <property type="entry name" value="degP_htrA_DO"/>
    <property type="match status" value="1"/>
</dbReference>
<evidence type="ECO:0000256" key="15">
    <source>
        <dbReference type="SAM" id="SignalP"/>
    </source>
</evidence>
<dbReference type="PRINTS" id="PR00834">
    <property type="entry name" value="PROTEASES2C"/>
</dbReference>
<comment type="caution">
    <text evidence="17">The sequence shown here is derived from an EMBL/GenBank/DDBJ whole genome shotgun (WGS) entry which is preliminary data.</text>
</comment>
<evidence type="ECO:0000256" key="1">
    <source>
        <dbReference type="ARBA" id="ARBA00001772"/>
    </source>
</evidence>
<dbReference type="InterPro" id="IPR011782">
    <property type="entry name" value="Pept_S1C_Do"/>
</dbReference>
<keyword evidence="9" id="KW-0574">Periplasm</keyword>
<evidence type="ECO:0000256" key="3">
    <source>
        <dbReference type="ARBA" id="ARBA00010541"/>
    </source>
</evidence>
<dbReference type="Pfam" id="PF13365">
    <property type="entry name" value="Trypsin_2"/>
    <property type="match status" value="1"/>
</dbReference>
<dbReference type="InterPro" id="IPR041489">
    <property type="entry name" value="PDZ_6"/>
</dbReference>
<evidence type="ECO:0000256" key="12">
    <source>
        <dbReference type="ARBA" id="ARBA00023016"/>
    </source>
</evidence>
<evidence type="ECO:0000256" key="13">
    <source>
        <dbReference type="ARBA" id="ARBA00032850"/>
    </source>
</evidence>
<evidence type="ECO:0000256" key="8">
    <source>
        <dbReference type="ARBA" id="ARBA00022737"/>
    </source>
</evidence>
<evidence type="ECO:0000256" key="10">
    <source>
        <dbReference type="ARBA" id="ARBA00022801"/>
    </source>
</evidence>
<feature type="domain" description="PDZ" evidence="16">
    <location>
        <begin position="287"/>
        <end position="355"/>
    </location>
</feature>
<dbReference type="InterPro" id="IPR036034">
    <property type="entry name" value="PDZ_sf"/>
</dbReference>
<evidence type="ECO:0000256" key="4">
    <source>
        <dbReference type="ARBA" id="ARBA00013035"/>
    </source>
</evidence>
<keyword evidence="8" id="KW-0677">Repeat</keyword>
<feature type="domain" description="PDZ" evidence="16">
    <location>
        <begin position="399"/>
        <end position="493"/>
    </location>
</feature>
<feature type="chain" id="PRO_5047398246" description="Probable periplasmic serine endoprotease DegP-like" evidence="15">
    <location>
        <begin position="37"/>
        <end position="504"/>
    </location>
</feature>
<dbReference type="RefSeq" id="WP_345251248.1">
    <property type="nucleotide sequence ID" value="NZ_BAABFO010000020.1"/>
</dbReference>
<dbReference type="PANTHER" id="PTHR22939">
    <property type="entry name" value="SERINE PROTEASE FAMILY S1C HTRA-RELATED"/>
    <property type="match status" value="1"/>
</dbReference>
<dbReference type="PANTHER" id="PTHR22939:SF130">
    <property type="entry name" value="PERIPLASMIC SERINE ENDOPROTEASE DEGP-LIKE-RELATED"/>
    <property type="match status" value="1"/>
</dbReference>
<evidence type="ECO:0000256" key="9">
    <source>
        <dbReference type="ARBA" id="ARBA00022764"/>
    </source>
</evidence>
<dbReference type="Gene3D" id="2.40.10.120">
    <property type="match status" value="1"/>
</dbReference>
<keyword evidence="7 15" id="KW-0732">Signal</keyword>
<comment type="subcellular location">
    <subcellularLocation>
        <location evidence="2">Periplasm</location>
    </subcellularLocation>
</comment>
<reference evidence="18" key="1">
    <citation type="journal article" date="2019" name="Int. J. Syst. Evol. Microbiol.">
        <title>The Global Catalogue of Microorganisms (GCM) 10K type strain sequencing project: providing services to taxonomists for standard genome sequencing and annotation.</title>
        <authorList>
            <consortium name="The Broad Institute Genomics Platform"/>
            <consortium name="The Broad Institute Genome Sequencing Center for Infectious Disease"/>
            <person name="Wu L."/>
            <person name="Ma J."/>
        </authorList>
    </citation>
    <scope>NUCLEOTIDE SEQUENCE [LARGE SCALE GENOMIC DNA]</scope>
    <source>
        <strain evidence="18">JCM 17666</strain>
    </source>
</reference>
<keyword evidence="10" id="KW-0378">Hydrolase</keyword>
<dbReference type="EMBL" id="BAABFO010000020">
    <property type="protein sequence ID" value="GAA4338583.1"/>
    <property type="molecule type" value="Genomic_DNA"/>
</dbReference>
<keyword evidence="6" id="KW-0645">Protease</keyword>
<dbReference type="InterPro" id="IPR009003">
    <property type="entry name" value="Peptidase_S1_PA"/>
</dbReference>
<dbReference type="PROSITE" id="PS50106">
    <property type="entry name" value="PDZ"/>
    <property type="match status" value="2"/>
</dbReference>